<feature type="compositionally biased region" description="Basic residues" evidence="1">
    <location>
        <begin position="305"/>
        <end position="328"/>
    </location>
</feature>
<comment type="caution">
    <text evidence="2">The sequence shown here is derived from an EMBL/GenBank/DDBJ whole genome shotgun (WGS) entry which is preliminary data.</text>
</comment>
<keyword evidence="3" id="KW-1185">Reference proteome</keyword>
<accession>A0ABR4BSN1</accession>
<dbReference type="EMBL" id="JAZHXI010000023">
    <property type="protein sequence ID" value="KAL2060377.1"/>
    <property type="molecule type" value="Genomic_DNA"/>
</dbReference>
<feature type="region of interest" description="Disordered" evidence="1">
    <location>
        <begin position="189"/>
        <end position="340"/>
    </location>
</feature>
<evidence type="ECO:0000313" key="2">
    <source>
        <dbReference type="EMBL" id="KAL2060377.1"/>
    </source>
</evidence>
<feature type="compositionally biased region" description="Basic and acidic residues" evidence="1">
    <location>
        <begin position="329"/>
        <end position="340"/>
    </location>
</feature>
<feature type="compositionally biased region" description="Low complexity" evidence="1">
    <location>
        <begin position="221"/>
        <end position="233"/>
    </location>
</feature>
<organism evidence="2 3">
    <name type="scientific">Oculimacula yallundae</name>
    <dbReference type="NCBI Taxonomy" id="86028"/>
    <lineage>
        <taxon>Eukaryota</taxon>
        <taxon>Fungi</taxon>
        <taxon>Dikarya</taxon>
        <taxon>Ascomycota</taxon>
        <taxon>Pezizomycotina</taxon>
        <taxon>Leotiomycetes</taxon>
        <taxon>Helotiales</taxon>
        <taxon>Ploettnerulaceae</taxon>
        <taxon>Oculimacula</taxon>
    </lineage>
</organism>
<evidence type="ECO:0000256" key="1">
    <source>
        <dbReference type="SAM" id="MobiDB-lite"/>
    </source>
</evidence>
<gene>
    <name evidence="2" type="ORF">VTL71DRAFT_9772</name>
</gene>
<proteinExistence type="predicted"/>
<evidence type="ECO:0000313" key="3">
    <source>
        <dbReference type="Proteomes" id="UP001595075"/>
    </source>
</evidence>
<sequence>MAASALYQGAYTFMVVSSDKNQKSLLNYLRQLDQGLNELQKIKGPGSVKDSVAAPLMAMRTEIVKALTAEKTTTDKCIRSLQGIPNPMMILDALPNSVIRPTHRALITLYSDVAATIRVTQPKLELVQNRHSWSSKIDTSSNDYYNSISTAGLLFKALDPRDEEILPRESSSIRGPNFKDSFDTRLSLRGPIFQQSTPITPTRASIPVTPTGASHQIWPGSSSSAQPDSSTHSHLALRNNLRSGSPIPTKKNTTPNKETGNVKLDTTITTRSKSGTIAPPPAQPVFTSRRRRNYVPLRPGEVRKPRPKAGSKPKRKGKANPKAKGKGKAKLEPSGDKEESTVFHHLYQRIPSKETKPNITNEEEDGVKRLVGNGAHLDNGVKRLIGDDEEMKLEHQQEIGHAKKNNIEQRYDHYKGNDLFFEAIDEDQYGNPIIAGEDDNLE</sequence>
<dbReference type="Proteomes" id="UP001595075">
    <property type="component" value="Unassembled WGS sequence"/>
</dbReference>
<reference evidence="2 3" key="1">
    <citation type="journal article" date="2024" name="Commun. Biol.">
        <title>Comparative genomic analysis of thermophilic fungi reveals convergent evolutionary adaptations and gene losses.</title>
        <authorList>
            <person name="Steindorff A.S."/>
            <person name="Aguilar-Pontes M.V."/>
            <person name="Robinson A.J."/>
            <person name="Andreopoulos B."/>
            <person name="LaButti K."/>
            <person name="Kuo A."/>
            <person name="Mondo S."/>
            <person name="Riley R."/>
            <person name="Otillar R."/>
            <person name="Haridas S."/>
            <person name="Lipzen A."/>
            <person name="Grimwood J."/>
            <person name="Schmutz J."/>
            <person name="Clum A."/>
            <person name="Reid I.D."/>
            <person name="Moisan M.C."/>
            <person name="Butler G."/>
            <person name="Nguyen T.T.M."/>
            <person name="Dewar K."/>
            <person name="Conant G."/>
            <person name="Drula E."/>
            <person name="Henrissat B."/>
            <person name="Hansel C."/>
            <person name="Singer S."/>
            <person name="Hutchinson M.I."/>
            <person name="de Vries R.P."/>
            <person name="Natvig D.O."/>
            <person name="Powell A.J."/>
            <person name="Tsang A."/>
            <person name="Grigoriev I.V."/>
        </authorList>
    </citation>
    <scope>NUCLEOTIDE SEQUENCE [LARGE SCALE GENOMIC DNA]</scope>
    <source>
        <strain evidence="2 3">CBS 494.80</strain>
    </source>
</reference>
<feature type="compositionally biased region" description="Low complexity" evidence="1">
    <location>
        <begin position="246"/>
        <end position="261"/>
    </location>
</feature>
<feature type="compositionally biased region" description="Polar residues" evidence="1">
    <location>
        <begin position="264"/>
        <end position="275"/>
    </location>
</feature>
<name>A0ABR4BSN1_9HELO</name>
<protein>
    <submittedName>
        <fullName evidence="2">Uncharacterized protein</fullName>
    </submittedName>
</protein>
<feature type="compositionally biased region" description="Polar residues" evidence="1">
    <location>
        <begin position="193"/>
        <end position="203"/>
    </location>
</feature>